<evidence type="ECO:0000256" key="6">
    <source>
        <dbReference type="ARBA" id="ARBA00022833"/>
    </source>
</evidence>
<dbReference type="EC" id="3.4.13.-" evidence="9"/>
<dbReference type="EMBL" id="DVHB01000080">
    <property type="protein sequence ID" value="HIR39663.1"/>
    <property type="molecule type" value="Genomic_DNA"/>
</dbReference>
<keyword evidence="3" id="KW-0645">Protease</keyword>
<dbReference type="GO" id="GO:0008237">
    <property type="term" value="F:metallopeptidase activity"/>
    <property type="evidence" value="ECO:0007669"/>
    <property type="project" value="UniProtKB-KW"/>
</dbReference>
<evidence type="ECO:0000256" key="3">
    <source>
        <dbReference type="ARBA" id="ARBA00022670"/>
    </source>
</evidence>
<dbReference type="GO" id="GO:0016805">
    <property type="term" value="F:dipeptidase activity"/>
    <property type="evidence" value="ECO:0007669"/>
    <property type="project" value="UniProtKB-KW"/>
</dbReference>
<keyword evidence="6" id="KW-0862">Zinc</keyword>
<evidence type="ECO:0000256" key="7">
    <source>
        <dbReference type="ARBA" id="ARBA00022997"/>
    </source>
</evidence>
<dbReference type="InterPro" id="IPR036264">
    <property type="entry name" value="Bact_exopeptidase_dim_dom"/>
</dbReference>
<accession>A0A9D1DBE0</accession>
<protein>
    <submittedName>
        <fullName evidence="9">Sapep family Mn(2+)-dependent dipeptidase</fullName>
        <ecNumber evidence="9">3.4.13.-</ecNumber>
    </submittedName>
</protein>
<dbReference type="PANTHER" id="PTHR43808">
    <property type="entry name" value="ACETYLORNITHINE DEACETYLASE"/>
    <property type="match status" value="1"/>
</dbReference>
<dbReference type="InterPro" id="IPR050072">
    <property type="entry name" value="Peptidase_M20A"/>
</dbReference>
<comment type="similarity">
    <text evidence="2">Belongs to the peptidase M20A family.</text>
</comment>
<keyword evidence="7 9" id="KW-0224">Dipeptidase</keyword>
<proteinExistence type="inferred from homology"/>
<evidence type="ECO:0000313" key="9">
    <source>
        <dbReference type="EMBL" id="HIR39663.1"/>
    </source>
</evidence>
<comment type="cofactor">
    <cofactor evidence="1">
        <name>Zn(2+)</name>
        <dbReference type="ChEBI" id="CHEBI:29105"/>
    </cofactor>
</comment>
<dbReference type="GO" id="GO:0006526">
    <property type="term" value="P:L-arginine biosynthetic process"/>
    <property type="evidence" value="ECO:0007669"/>
    <property type="project" value="TreeGrafter"/>
</dbReference>
<comment type="caution">
    <text evidence="9">The sequence shown here is derived from an EMBL/GenBank/DDBJ whole genome shotgun (WGS) entry which is preliminary data.</text>
</comment>
<dbReference type="PANTHER" id="PTHR43808:SF31">
    <property type="entry name" value="N-ACETYL-L-CITRULLINE DEACETYLASE"/>
    <property type="match status" value="1"/>
</dbReference>
<dbReference type="SUPFAM" id="SSF55031">
    <property type="entry name" value="Bacterial exopeptidase dimerisation domain"/>
    <property type="match status" value="1"/>
</dbReference>
<dbReference type="AlphaFoldDB" id="A0A9D1DBE0"/>
<dbReference type="GO" id="GO:0006508">
    <property type="term" value="P:proteolysis"/>
    <property type="evidence" value="ECO:0007669"/>
    <property type="project" value="UniProtKB-KW"/>
</dbReference>
<dbReference type="NCBIfam" id="TIGR01887">
    <property type="entry name" value="dipeptidaselike"/>
    <property type="match status" value="1"/>
</dbReference>
<dbReference type="GO" id="GO:0008270">
    <property type="term" value="F:zinc ion binding"/>
    <property type="evidence" value="ECO:0007669"/>
    <property type="project" value="InterPro"/>
</dbReference>
<dbReference type="InterPro" id="IPR010964">
    <property type="entry name" value="M20A_pepV-rel"/>
</dbReference>
<organism evidence="9 10">
    <name type="scientific">Candidatus Coproplasma stercoripullorum</name>
    <dbReference type="NCBI Taxonomy" id="2840751"/>
    <lineage>
        <taxon>Bacteria</taxon>
        <taxon>Bacillati</taxon>
        <taxon>Bacillota</taxon>
        <taxon>Clostridia</taxon>
        <taxon>Eubacteriales</taxon>
        <taxon>Candidatus Coproplasma</taxon>
    </lineage>
</organism>
<evidence type="ECO:0000256" key="5">
    <source>
        <dbReference type="ARBA" id="ARBA00022801"/>
    </source>
</evidence>
<gene>
    <name evidence="9" type="ORF">IAB90_04690</name>
</gene>
<keyword evidence="8" id="KW-0482">Metalloprotease</keyword>
<dbReference type="Gene3D" id="3.40.630.10">
    <property type="entry name" value="Zn peptidases"/>
    <property type="match status" value="1"/>
</dbReference>
<evidence type="ECO:0000256" key="4">
    <source>
        <dbReference type="ARBA" id="ARBA00022723"/>
    </source>
</evidence>
<dbReference type="InterPro" id="IPR002933">
    <property type="entry name" value="Peptidase_M20"/>
</dbReference>
<keyword evidence="4" id="KW-0479">Metal-binding</keyword>
<name>A0A9D1DBE0_9FIRM</name>
<dbReference type="Pfam" id="PF01546">
    <property type="entry name" value="Peptidase_M20"/>
    <property type="match status" value="1"/>
</dbReference>
<dbReference type="SUPFAM" id="SSF53187">
    <property type="entry name" value="Zn-dependent exopeptidases"/>
    <property type="match status" value="1"/>
</dbReference>
<evidence type="ECO:0000256" key="1">
    <source>
        <dbReference type="ARBA" id="ARBA00001947"/>
    </source>
</evidence>
<reference evidence="9" key="1">
    <citation type="submission" date="2020-10" db="EMBL/GenBank/DDBJ databases">
        <authorList>
            <person name="Gilroy R."/>
        </authorList>
    </citation>
    <scope>NUCLEOTIDE SEQUENCE</scope>
    <source>
        <strain evidence="9">ChiW25-3613</strain>
    </source>
</reference>
<keyword evidence="5 9" id="KW-0378">Hydrolase</keyword>
<reference evidence="9" key="2">
    <citation type="journal article" date="2021" name="PeerJ">
        <title>Extensive microbial diversity within the chicken gut microbiome revealed by metagenomics and culture.</title>
        <authorList>
            <person name="Gilroy R."/>
            <person name="Ravi A."/>
            <person name="Getino M."/>
            <person name="Pursley I."/>
            <person name="Horton D.L."/>
            <person name="Alikhan N.F."/>
            <person name="Baker D."/>
            <person name="Gharbi K."/>
            <person name="Hall N."/>
            <person name="Watson M."/>
            <person name="Adriaenssens E.M."/>
            <person name="Foster-Nyarko E."/>
            <person name="Jarju S."/>
            <person name="Secka A."/>
            <person name="Antonio M."/>
            <person name="Oren A."/>
            <person name="Chaudhuri R.R."/>
            <person name="La Ragione R."/>
            <person name="Hildebrand F."/>
            <person name="Pallen M.J."/>
        </authorList>
    </citation>
    <scope>NUCLEOTIDE SEQUENCE</scope>
    <source>
        <strain evidence="9">ChiW25-3613</strain>
    </source>
</reference>
<evidence type="ECO:0000256" key="8">
    <source>
        <dbReference type="ARBA" id="ARBA00023049"/>
    </source>
</evidence>
<dbReference type="Gene3D" id="3.30.70.360">
    <property type="match status" value="2"/>
</dbReference>
<sequence length="418" mass="45784">MSVYIDEIKKKISQIVRFPSYQQPAEHGMPFGAPAAEALTYFLSLAKNMGFETHNYDNYAGEVIFGEGEEFAVLAHLDVVPAGSGWTHEPFGGEIDNENGRIWGRGTMDDKGPAVIMLYCLKALKDDGFVPARKIKLIVGCNEETGWACIDHYNKVAHMPEEGISPDADFPVIYAEKGIMHIKFTFTVKGAKFAELKGGERANMVCDLCTASADSSYGDPAEYGLALENGKVISRGKSAHGSTPDEGVNAIEPMLRYLKLDGIADLLFKTKFGLGGLEDETGRLTFSPDMVKSCGDEVEITCDVRYPATFTEEQILRIISGYGIPYKIVHSQAPLYGEKDSFLVKTLCDVYNEVCGTAAQPIAIGGGTYARALKHGAAFGPEEAGEESTIHQANEYITFEKIEKCFKIYKLALERLTK</sequence>
<dbReference type="GO" id="GO:0008777">
    <property type="term" value="F:acetylornithine deacetylase activity"/>
    <property type="evidence" value="ECO:0007669"/>
    <property type="project" value="TreeGrafter"/>
</dbReference>
<evidence type="ECO:0000256" key="2">
    <source>
        <dbReference type="ARBA" id="ARBA00006247"/>
    </source>
</evidence>
<dbReference type="Proteomes" id="UP000824179">
    <property type="component" value="Unassembled WGS sequence"/>
</dbReference>
<evidence type="ECO:0000313" key="10">
    <source>
        <dbReference type="Proteomes" id="UP000824179"/>
    </source>
</evidence>